<evidence type="ECO:0000313" key="2">
    <source>
        <dbReference type="EMBL" id="CBK23149.2"/>
    </source>
</evidence>
<dbReference type="SUPFAM" id="SSF48371">
    <property type="entry name" value="ARM repeat"/>
    <property type="match status" value="1"/>
</dbReference>
<dbReference type="OrthoDB" id="26681at2759"/>
<dbReference type="AlphaFoldDB" id="D8M510"/>
<organism evidence="2">
    <name type="scientific">Blastocystis hominis</name>
    <dbReference type="NCBI Taxonomy" id="12968"/>
    <lineage>
        <taxon>Eukaryota</taxon>
        <taxon>Sar</taxon>
        <taxon>Stramenopiles</taxon>
        <taxon>Bigyra</taxon>
        <taxon>Opalozoa</taxon>
        <taxon>Opalinata</taxon>
        <taxon>Blastocystidae</taxon>
        <taxon>Blastocystis</taxon>
    </lineage>
</organism>
<dbReference type="EMBL" id="FN668655">
    <property type="protein sequence ID" value="CBK23149.2"/>
    <property type="molecule type" value="Genomic_DNA"/>
</dbReference>
<dbReference type="GeneID" id="24923234"/>
<dbReference type="RefSeq" id="XP_012897197.1">
    <property type="nucleotide sequence ID" value="XM_013041743.1"/>
</dbReference>
<evidence type="ECO:0000313" key="3">
    <source>
        <dbReference type="Proteomes" id="UP000008312"/>
    </source>
</evidence>
<dbReference type="PANTHER" id="PTHR13743:SF123">
    <property type="entry name" value="PROTEIN FAN"/>
    <property type="match status" value="1"/>
</dbReference>
<dbReference type="SUPFAM" id="SSF49899">
    <property type="entry name" value="Concanavalin A-like lectins/glucanases"/>
    <property type="match status" value="1"/>
</dbReference>
<dbReference type="PANTHER" id="PTHR13743">
    <property type="entry name" value="BEIGE/BEACH-RELATED"/>
    <property type="match status" value="1"/>
</dbReference>
<name>D8M510_BLAHO</name>
<dbReference type="InterPro" id="IPR050865">
    <property type="entry name" value="BEACH_Domain"/>
</dbReference>
<dbReference type="InParanoid" id="D8M510"/>
<sequence length="1235" mass="140147">MFLMLHGNTQFYNEFRHTVEDDQFTSVLAPGENGYDFKLVSCMINLLLDRLVFNTLSFYHIFPTFGAFVLQTLQQEETLGLAQSFDDVLHNTALLDSIRVVRPDFLTVLLFFMLRTDAQLQNHCLTLLKALLESKNQQLNLISITSQSKSLVDLLLDHLEEFHTSNINLVLDIIKSIAKYNITTQQLKKIFRLLHTQGNHRARYSNQILVMLNELYEATDSSRPDHSFLLTPSCSGIKVVSMVRNQSMDGILRFPNVGFTISLWFNVASFLANWIMDGEFGIPHLFSVITDTAAFLVFIQDASLVIKYYQNGKEVTIPATNLPISENRWYHLLITQQNNRMGKPHPLTVMLDGNCSFEYACPYPVFTSSPKIYIGTRGVDLAYTNIPTTYTDFNGEIGTVYLLNRAIDKRQAKGIHLLGPNYMFNFETLHMESFALTERRSFSKEELDTIRSVCDGSLTPSILVNLSACVLDKEQKVIDNTPPQYRQQKWLSSVMGVTIGKDSKDLFFAQHVNGVLLAGTHVSSTRQISTMLDSLGGIKLLFPLLPQLDLLEPDADEAAFGVSPTFTSECYSLLGQAVVSNAGSQRFMLQHNGFGILAYLLQKTSPENLTELLLNQMVNLLQNAELSRELHEQIFKAFFYNPGLWIYTSASLQEKVYGFLLDILKSNDSPELVSIVKNVGIEGFCFILRYFYSDMEIEISEELADDRDIIRQWLTLDDEFKHPLSGEVVGKKPTQEEKAAVRKVLMEIITTLIQDRSTITKATCFNLAYCILWCQRNKDHELLLAFIDLLNQILHMEGMGAFFIESMAGFSHVSLDVAATSMTAEEQSMPVVENRELTAGILPLFLTLVRSGEKDVIVEMLRMFVWVVTLCEQSPDGRLWKSLGVQRLNLHVMMDYISRYVTKEAMSEDLIRFLFEEMVGSKQIEENDNLTMKRMVFIPLFLQLLPLLDSQTVLKYYTLFINLFTNINASLNLKQLLSLPVWCDYIFSFICVVRKQFQDIVESVWGQLQTLLISIVASSVEKYMYNNTVNFAELQKDRESEHLISTIFRAILHYIDTNESPKSGEGSWSKGFYADFYVQVVNRIVNSLGMPGDKSSFLVTVQPVVVYLYQHLVHMLDPKGESDQSGQPDEFEVERNHYNWQLMYPFITLTNSIIDTIGRLPAETVKAANLQGLLQQSYTMSLKLMLNVLQRYNLIINEHSAIDEGAVSGPSPLDDLLGGMGVGSTSAPTAPAFDR</sequence>
<dbReference type="Proteomes" id="UP000008312">
    <property type="component" value="Unassembled WGS sequence"/>
</dbReference>
<feature type="domain" description="DUF4704" evidence="1">
    <location>
        <begin position="509"/>
        <end position="1055"/>
    </location>
</feature>
<evidence type="ECO:0000259" key="1">
    <source>
        <dbReference type="Pfam" id="PF15787"/>
    </source>
</evidence>
<protein>
    <recommendedName>
        <fullName evidence="1">DUF4704 domain-containing protein</fullName>
    </recommendedName>
</protein>
<dbReference type="InterPro" id="IPR013320">
    <property type="entry name" value="ConA-like_dom_sf"/>
</dbReference>
<proteinExistence type="predicted"/>
<keyword evidence="3" id="KW-1185">Reference proteome</keyword>
<dbReference type="Pfam" id="PF15787">
    <property type="entry name" value="DUF4704"/>
    <property type="match status" value="1"/>
</dbReference>
<gene>
    <name evidence="2" type="ORF">GSBLH_T00007110001</name>
</gene>
<dbReference type="InterPro" id="IPR031570">
    <property type="entry name" value="NBEA/BDCP_DUF4704"/>
</dbReference>
<dbReference type="InterPro" id="IPR016024">
    <property type="entry name" value="ARM-type_fold"/>
</dbReference>
<accession>D8M510</accession>
<reference evidence="2" key="1">
    <citation type="submission" date="2010-02" db="EMBL/GenBank/DDBJ databases">
        <title>Sequencing and annotation of the Blastocystis hominis genome.</title>
        <authorList>
            <person name="Wincker P."/>
        </authorList>
    </citation>
    <scope>NUCLEOTIDE SEQUENCE</scope>
    <source>
        <strain evidence="2">Singapore isolate B</strain>
    </source>
</reference>
<dbReference type="Gene3D" id="2.60.120.200">
    <property type="match status" value="1"/>
</dbReference>